<gene>
    <name evidence="3" type="ORF">RT717_06735</name>
</gene>
<dbReference type="EMBL" id="CP136051">
    <property type="protein sequence ID" value="WOK08332.1"/>
    <property type="molecule type" value="Genomic_DNA"/>
</dbReference>
<evidence type="ECO:0000256" key="1">
    <source>
        <dbReference type="SAM" id="Phobius"/>
    </source>
</evidence>
<dbReference type="PANTHER" id="PTHR40469:SF2">
    <property type="entry name" value="GALACTOSE-BINDING DOMAIN-LIKE SUPERFAMILY PROTEIN"/>
    <property type="match status" value="1"/>
</dbReference>
<evidence type="ECO:0000313" key="4">
    <source>
        <dbReference type="Proteomes" id="UP001302349"/>
    </source>
</evidence>
<feature type="transmembrane region" description="Helical" evidence="1">
    <location>
        <begin position="7"/>
        <end position="28"/>
    </location>
</feature>
<dbReference type="PANTHER" id="PTHR40469">
    <property type="entry name" value="SECRETED GLYCOSYL HYDROLASE"/>
    <property type="match status" value="1"/>
</dbReference>
<evidence type="ECO:0000313" key="3">
    <source>
        <dbReference type="EMBL" id="WOK08332.1"/>
    </source>
</evidence>
<name>A0ABZ0IXH6_9BACT</name>
<dbReference type="InterPro" id="IPR029010">
    <property type="entry name" value="ThuA-like"/>
</dbReference>
<dbReference type="SUPFAM" id="SSF52317">
    <property type="entry name" value="Class I glutamine amidotransferase-like"/>
    <property type="match status" value="1"/>
</dbReference>
<keyword evidence="4" id="KW-1185">Reference proteome</keyword>
<accession>A0ABZ0IXH6</accession>
<dbReference type="RefSeq" id="WP_317490974.1">
    <property type="nucleotide sequence ID" value="NZ_CP136051.1"/>
</dbReference>
<proteinExistence type="predicted"/>
<dbReference type="Gene3D" id="3.40.50.880">
    <property type="match status" value="1"/>
</dbReference>
<feature type="domain" description="ThuA-like" evidence="2">
    <location>
        <begin position="54"/>
        <end position="280"/>
    </location>
</feature>
<keyword evidence="1" id="KW-1133">Transmembrane helix</keyword>
<reference evidence="3 4" key="1">
    <citation type="journal article" date="2023" name="Microbiol. Resour. Announc.">
        <title>Complete Genome Sequence of Imperialibacter roseus strain P4T.</title>
        <authorList>
            <person name="Tizabi D.R."/>
            <person name="Bachvaroff T."/>
            <person name="Hill R.T."/>
        </authorList>
    </citation>
    <scope>NUCLEOTIDE SEQUENCE [LARGE SCALE GENOMIC DNA]</scope>
    <source>
        <strain evidence="3 4">P4T</strain>
    </source>
</reference>
<keyword evidence="1" id="KW-0472">Membrane</keyword>
<dbReference type="Pfam" id="PF06283">
    <property type="entry name" value="ThuA"/>
    <property type="match status" value="1"/>
</dbReference>
<organism evidence="3 4">
    <name type="scientific">Imperialibacter roseus</name>
    <dbReference type="NCBI Taxonomy" id="1324217"/>
    <lineage>
        <taxon>Bacteria</taxon>
        <taxon>Pseudomonadati</taxon>
        <taxon>Bacteroidota</taxon>
        <taxon>Cytophagia</taxon>
        <taxon>Cytophagales</taxon>
        <taxon>Flammeovirgaceae</taxon>
        <taxon>Imperialibacter</taxon>
    </lineage>
</organism>
<evidence type="ECO:0000259" key="2">
    <source>
        <dbReference type="Pfam" id="PF06283"/>
    </source>
</evidence>
<dbReference type="Proteomes" id="UP001302349">
    <property type="component" value="Chromosome"/>
</dbReference>
<sequence length="281" mass="31570">MKKFLKIALWSLLGIVVVLVGLLAGFMYKIKNGFPVSYETEAPNLTIPVDQTSVLLFSKASGFRHGESIEAGKKVFAQLAIKNNWFLYDTEDGGVFNREQLAQFDVVIFNNSTGRVLNDEQQQNLENYVNNGGSLIGIHGAGDNSHHWDWYTDNLMGATFSHHPLNPQLQETTMMLEAGADSLLAAGLAHEFTHTDEWYVFFDNPRKKGFSILYTIDGDKILPSGNMLWMTDKDFGMGKDHPVAWHKQIGNGRTFYTSMGHDATAWQQEVFVKMLANAVER</sequence>
<dbReference type="InterPro" id="IPR029062">
    <property type="entry name" value="Class_I_gatase-like"/>
</dbReference>
<protein>
    <submittedName>
        <fullName evidence="3">ThuA domain-containing protein</fullName>
    </submittedName>
</protein>
<keyword evidence="1" id="KW-0812">Transmembrane</keyword>